<dbReference type="AlphaFoldDB" id="A0A1M3L6D2"/>
<accession>A0A1M3L6D2</accession>
<evidence type="ECO:0000256" key="8">
    <source>
        <dbReference type="SAM" id="Phobius"/>
    </source>
</evidence>
<evidence type="ECO:0000313" key="9">
    <source>
        <dbReference type="EMBL" id="OJX61128.1"/>
    </source>
</evidence>
<feature type="transmembrane region" description="Helical" evidence="8">
    <location>
        <begin position="391"/>
        <end position="415"/>
    </location>
</feature>
<feature type="transmembrane region" description="Helical" evidence="8">
    <location>
        <begin position="311"/>
        <end position="330"/>
    </location>
</feature>
<feature type="transmembrane region" description="Helical" evidence="8">
    <location>
        <begin position="101"/>
        <end position="121"/>
    </location>
</feature>
<evidence type="ECO:0000256" key="4">
    <source>
        <dbReference type="ARBA" id="ARBA00022692"/>
    </source>
</evidence>
<keyword evidence="2" id="KW-1003">Cell membrane</keyword>
<feature type="transmembrane region" description="Helical" evidence="8">
    <location>
        <begin position="336"/>
        <end position="352"/>
    </location>
</feature>
<feature type="transmembrane region" description="Helical" evidence="8">
    <location>
        <begin position="284"/>
        <end position="304"/>
    </location>
</feature>
<dbReference type="EMBL" id="MKVH01000002">
    <property type="protein sequence ID" value="OJX61128.1"/>
    <property type="molecule type" value="Genomic_DNA"/>
</dbReference>
<feature type="transmembrane region" description="Helical" evidence="8">
    <location>
        <begin position="189"/>
        <end position="210"/>
    </location>
</feature>
<feature type="transmembrane region" description="Helical" evidence="8">
    <location>
        <begin position="217"/>
        <end position="238"/>
    </location>
</feature>
<feature type="transmembrane region" description="Helical" evidence="8">
    <location>
        <begin position="74"/>
        <end position="94"/>
    </location>
</feature>
<feature type="transmembrane region" description="Helical" evidence="8">
    <location>
        <begin position="141"/>
        <end position="160"/>
    </location>
</feature>
<evidence type="ECO:0000256" key="1">
    <source>
        <dbReference type="ARBA" id="ARBA00004651"/>
    </source>
</evidence>
<sequence length="426" mass="45603">MVLRQMGRTILMAGLLTMLCIASVSGPLTDSTRMQLTDLPTFQAAAIALAHDENPYDHAVLVKTMTVPHGRFRIYPYVYTPLLAAMLGPVASLSTAHLQTAWLLALCAAAGMLVTLSLRLLRESSFAGARVAVWMASRPPWQELLLAVGILVVMPFHTAFMNGQIEAVTALGVVGTLLLLAHGRTIPAGILFAAVLVTKHASIVLVLYFVIRGEWRFIGIVAIAAVVMVLGSTFLIGVRPWLDFLAFVRTFDAATAASWNLPVDGSYNLSIPGLLSRMVIPASTAMKTLPLVLVLALGTVVWVFRRTLAGLTPALVYAAVALSASLIMPYTWSHHTLYALPGIVVLCVLPVTGRMTNAYRLLLPCAVALIFWSIPGMMIDGHLRGLLGLTSAAPMATFVTTGMVGLTVLCIIVALRQQTSTIPLPS</sequence>
<dbReference type="STRING" id="1895771.BGO89_00590"/>
<gene>
    <name evidence="9" type="ORF">BGO89_00590</name>
</gene>
<evidence type="ECO:0000256" key="2">
    <source>
        <dbReference type="ARBA" id="ARBA00022475"/>
    </source>
</evidence>
<organism evidence="9 10">
    <name type="scientific">Candidatus Kapaibacterium thiocyanatum</name>
    <dbReference type="NCBI Taxonomy" id="1895771"/>
    <lineage>
        <taxon>Bacteria</taxon>
        <taxon>Pseudomonadati</taxon>
        <taxon>Candidatus Kapaibacteriota</taxon>
        <taxon>Candidatus Kapaibacteriia</taxon>
        <taxon>Candidatus Kapaibacteriales</taxon>
        <taxon>Candidatus Kapaibacteriaceae</taxon>
        <taxon>Candidatus Kapaibacterium</taxon>
    </lineage>
</organism>
<evidence type="ECO:0000256" key="6">
    <source>
        <dbReference type="ARBA" id="ARBA00023136"/>
    </source>
</evidence>
<dbReference type="GO" id="GO:0005886">
    <property type="term" value="C:plasma membrane"/>
    <property type="evidence" value="ECO:0007669"/>
    <property type="project" value="UniProtKB-SubCell"/>
</dbReference>
<protein>
    <recommendedName>
        <fullName evidence="11">DUF2029 domain-containing protein</fullName>
    </recommendedName>
</protein>
<feature type="transmembrane region" description="Helical" evidence="8">
    <location>
        <begin position="359"/>
        <end position="379"/>
    </location>
</feature>
<keyword evidence="4 8" id="KW-0812">Transmembrane</keyword>
<evidence type="ECO:0008006" key="11">
    <source>
        <dbReference type="Google" id="ProtNLM"/>
    </source>
</evidence>
<dbReference type="GO" id="GO:0016758">
    <property type="term" value="F:hexosyltransferase activity"/>
    <property type="evidence" value="ECO:0007669"/>
    <property type="project" value="InterPro"/>
</dbReference>
<evidence type="ECO:0000256" key="3">
    <source>
        <dbReference type="ARBA" id="ARBA00022679"/>
    </source>
</evidence>
<comment type="subcellular location">
    <subcellularLocation>
        <location evidence="1">Cell membrane</location>
        <topology evidence="1">Multi-pass membrane protein</topology>
    </subcellularLocation>
</comment>
<evidence type="ECO:0000256" key="7">
    <source>
        <dbReference type="ARBA" id="ARBA00024033"/>
    </source>
</evidence>
<reference evidence="9 10" key="1">
    <citation type="submission" date="2016-09" db="EMBL/GenBank/DDBJ databases">
        <title>Genome-resolved meta-omics ties microbial dynamics to process performance in biotechnology for thiocyanate degradation.</title>
        <authorList>
            <person name="Kantor R.S."/>
            <person name="Huddy R.J."/>
            <person name="Iyer R."/>
            <person name="Thomas B.C."/>
            <person name="Brown C.T."/>
            <person name="Anantharaman K."/>
            <person name="Tringe S."/>
            <person name="Hettich R.L."/>
            <person name="Harrison S.T."/>
            <person name="Banfield J.F."/>
        </authorList>
    </citation>
    <scope>NUCLEOTIDE SEQUENCE [LARGE SCALE GENOMIC DNA]</scope>
    <source>
        <strain evidence="9">59-99</strain>
    </source>
</reference>
<dbReference type="Proteomes" id="UP000184233">
    <property type="component" value="Unassembled WGS sequence"/>
</dbReference>
<keyword evidence="5 8" id="KW-1133">Transmembrane helix</keyword>
<dbReference type="InterPro" id="IPR018584">
    <property type="entry name" value="GT87"/>
</dbReference>
<proteinExistence type="inferred from homology"/>
<keyword evidence="3" id="KW-0808">Transferase</keyword>
<dbReference type="Pfam" id="PF09594">
    <property type="entry name" value="GT87"/>
    <property type="match status" value="1"/>
</dbReference>
<feature type="transmembrane region" description="Helical" evidence="8">
    <location>
        <begin position="167"/>
        <end position="183"/>
    </location>
</feature>
<name>A0A1M3L6D2_9BACT</name>
<comment type="caution">
    <text evidence="9">The sequence shown here is derived from an EMBL/GenBank/DDBJ whole genome shotgun (WGS) entry which is preliminary data.</text>
</comment>
<evidence type="ECO:0000256" key="5">
    <source>
        <dbReference type="ARBA" id="ARBA00022989"/>
    </source>
</evidence>
<keyword evidence="6 8" id="KW-0472">Membrane</keyword>
<evidence type="ECO:0000313" key="10">
    <source>
        <dbReference type="Proteomes" id="UP000184233"/>
    </source>
</evidence>
<comment type="similarity">
    <text evidence="7">Belongs to the glycosyltransferase 87 family.</text>
</comment>